<accession>A0A6J5N5G0</accession>
<organism evidence="1">
    <name type="scientific">uncultured Caudovirales phage</name>
    <dbReference type="NCBI Taxonomy" id="2100421"/>
    <lineage>
        <taxon>Viruses</taxon>
        <taxon>Duplodnaviria</taxon>
        <taxon>Heunggongvirae</taxon>
        <taxon>Uroviricota</taxon>
        <taxon>Caudoviricetes</taxon>
        <taxon>Peduoviridae</taxon>
        <taxon>Maltschvirus</taxon>
        <taxon>Maltschvirus maltsch</taxon>
    </lineage>
</organism>
<sequence length="65" mass="7805">MTPKEKAKELFDKYVELSGIFVGDYDSEKEMCLIAVNELIYETQFEVPNIRQRYWIDVKQEIEKL</sequence>
<reference evidence="1" key="1">
    <citation type="submission" date="2020-04" db="EMBL/GenBank/DDBJ databases">
        <authorList>
            <person name="Chiriac C."/>
            <person name="Salcher M."/>
            <person name="Ghai R."/>
            <person name="Kavagutti S V."/>
        </authorList>
    </citation>
    <scope>NUCLEOTIDE SEQUENCE</scope>
</reference>
<evidence type="ECO:0000313" key="1">
    <source>
        <dbReference type="EMBL" id="CAB4154022.1"/>
    </source>
</evidence>
<protein>
    <submittedName>
        <fullName evidence="1">Uncharacterized protein</fullName>
    </submittedName>
</protein>
<dbReference type="EMBL" id="LR796598">
    <property type="protein sequence ID" value="CAB4154022.1"/>
    <property type="molecule type" value="Genomic_DNA"/>
</dbReference>
<proteinExistence type="predicted"/>
<gene>
    <name evidence="1" type="ORF">UFOVP634_48</name>
</gene>
<name>A0A6J5N5G0_9CAUD</name>